<dbReference type="Gene3D" id="3.30.1490.20">
    <property type="entry name" value="ATP-grasp fold, A domain"/>
    <property type="match status" value="1"/>
</dbReference>
<dbReference type="InterPro" id="IPR013815">
    <property type="entry name" value="ATP_grasp_subdomain_1"/>
</dbReference>
<evidence type="ECO:0000256" key="1">
    <source>
        <dbReference type="PROSITE-ProRule" id="PRU00409"/>
    </source>
</evidence>
<accession>A0A497E4C2</accession>
<comment type="caution">
    <text evidence="3">The sequence shown here is derived from an EMBL/GenBank/DDBJ whole genome shotgun (WGS) entry which is preliminary data.</text>
</comment>
<dbReference type="GO" id="GO:0042709">
    <property type="term" value="C:succinate-CoA ligase complex"/>
    <property type="evidence" value="ECO:0007669"/>
    <property type="project" value="TreeGrafter"/>
</dbReference>
<dbReference type="InterPro" id="IPR011761">
    <property type="entry name" value="ATP-grasp"/>
</dbReference>
<protein>
    <submittedName>
        <fullName evidence="3">Succinate--CoA ligase subunit beta</fullName>
    </submittedName>
</protein>
<dbReference type="EMBL" id="QMPZ01000191">
    <property type="protein sequence ID" value="RLE07151.1"/>
    <property type="molecule type" value="Genomic_DNA"/>
</dbReference>
<dbReference type="Pfam" id="PF08442">
    <property type="entry name" value="ATP-grasp_2"/>
    <property type="match status" value="1"/>
</dbReference>
<dbReference type="PANTHER" id="PTHR11815">
    <property type="entry name" value="SUCCINYL-COA SYNTHETASE BETA CHAIN"/>
    <property type="match status" value="1"/>
</dbReference>
<gene>
    <name evidence="3" type="ORF">DRJ00_08620</name>
</gene>
<dbReference type="InterPro" id="IPR013650">
    <property type="entry name" value="ATP-grasp_succ-CoA_synth-type"/>
</dbReference>
<dbReference type="GO" id="GO:0004775">
    <property type="term" value="F:succinate-CoA ligase (ADP-forming) activity"/>
    <property type="evidence" value="ECO:0007669"/>
    <property type="project" value="TreeGrafter"/>
</dbReference>
<evidence type="ECO:0000259" key="2">
    <source>
        <dbReference type="PROSITE" id="PS50975"/>
    </source>
</evidence>
<dbReference type="AlphaFoldDB" id="A0A497E4C2"/>
<keyword evidence="3" id="KW-0436">Ligase</keyword>
<evidence type="ECO:0000313" key="3">
    <source>
        <dbReference type="EMBL" id="RLE07151.1"/>
    </source>
</evidence>
<dbReference type="GO" id="GO:0006104">
    <property type="term" value="P:succinyl-CoA metabolic process"/>
    <property type="evidence" value="ECO:0007669"/>
    <property type="project" value="TreeGrafter"/>
</dbReference>
<dbReference type="Proteomes" id="UP000279422">
    <property type="component" value="Unassembled WGS sequence"/>
</dbReference>
<keyword evidence="1" id="KW-0067">ATP-binding</keyword>
<dbReference type="GO" id="GO:0005524">
    <property type="term" value="F:ATP binding"/>
    <property type="evidence" value="ECO:0007669"/>
    <property type="project" value="UniProtKB-UniRule"/>
</dbReference>
<keyword evidence="1" id="KW-0547">Nucleotide-binding</keyword>
<dbReference type="GO" id="GO:0006099">
    <property type="term" value="P:tricarboxylic acid cycle"/>
    <property type="evidence" value="ECO:0007669"/>
    <property type="project" value="TreeGrafter"/>
</dbReference>
<reference evidence="3 4" key="1">
    <citation type="submission" date="2018-06" db="EMBL/GenBank/DDBJ databases">
        <title>Extensive metabolic versatility and redundancy in microbially diverse, dynamic hydrothermal sediments.</title>
        <authorList>
            <person name="Dombrowski N."/>
            <person name="Teske A."/>
            <person name="Baker B.J."/>
        </authorList>
    </citation>
    <scope>NUCLEOTIDE SEQUENCE [LARGE SCALE GENOMIC DNA]</scope>
    <source>
        <strain evidence="3">B47_G16</strain>
    </source>
</reference>
<dbReference type="PANTHER" id="PTHR11815:SF10">
    <property type="entry name" value="SUCCINATE--COA LIGASE [GDP-FORMING] SUBUNIT BETA, MITOCHONDRIAL"/>
    <property type="match status" value="1"/>
</dbReference>
<organism evidence="3 4">
    <name type="scientific">Aerophobetes bacterium</name>
    <dbReference type="NCBI Taxonomy" id="2030807"/>
    <lineage>
        <taxon>Bacteria</taxon>
        <taxon>Candidatus Aerophobota</taxon>
    </lineage>
</organism>
<sequence length="204" mass="22322">MRLYEYEVKQIFAEKGIPVPRGIITSSPTEAAVFTKELNKPVLVKAQILVGGRGKAGGILAARTPEEAEEASKKLLSTKIKGLVVKKVLIEEMLPVMKEIYLSIALDTSKGKPVLLASSEGGIDIEKVAAKYPEKIVRREVDPLSSFELYEARKFLKKIGLTGTPLIKVAETLQRLYNIFEELDATIAEINPLIITPSGDVFAA</sequence>
<dbReference type="Gene3D" id="3.30.470.20">
    <property type="entry name" value="ATP-grasp fold, B domain"/>
    <property type="match status" value="1"/>
</dbReference>
<feature type="domain" description="ATP-grasp" evidence="2">
    <location>
        <begin position="9"/>
        <end position="199"/>
    </location>
</feature>
<dbReference type="SUPFAM" id="SSF56059">
    <property type="entry name" value="Glutathione synthetase ATP-binding domain-like"/>
    <property type="match status" value="1"/>
</dbReference>
<name>A0A497E4C2_UNCAE</name>
<feature type="non-terminal residue" evidence="3">
    <location>
        <position position="204"/>
    </location>
</feature>
<dbReference type="PROSITE" id="PS50975">
    <property type="entry name" value="ATP_GRASP"/>
    <property type="match status" value="1"/>
</dbReference>
<proteinExistence type="predicted"/>
<dbReference type="GO" id="GO:0046872">
    <property type="term" value="F:metal ion binding"/>
    <property type="evidence" value="ECO:0007669"/>
    <property type="project" value="InterPro"/>
</dbReference>
<evidence type="ECO:0000313" key="4">
    <source>
        <dbReference type="Proteomes" id="UP000279422"/>
    </source>
</evidence>